<proteinExistence type="predicted"/>
<accession>A0A7S1V0Y1</accession>
<protein>
    <submittedName>
        <fullName evidence="1">Uncharacterized protein</fullName>
    </submittedName>
</protein>
<name>A0A7S1V0Y1_9STRA</name>
<gene>
    <name evidence="1" type="ORF">GOCE00092_LOCUS13318</name>
</gene>
<organism evidence="1">
    <name type="scientific">Grammatophora oceanica</name>
    <dbReference type="NCBI Taxonomy" id="210454"/>
    <lineage>
        <taxon>Eukaryota</taxon>
        <taxon>Sar</taxon>
        <taxon>Stramenopiles</taxon>
        <taxon>Ochrophyta</taxon>
        <taxon>Bacillariophyta</taxon>
        <taxon>Fragilariophyceae</taxon>
        <taxon>Fragilariophycidae</taxon>
        <taxon>Rhabdonematales</taxon>
        <taxon>Grammatophoraceae</taxon>
        <taxon>Grammatophora</taxon>
    </lineage>
</organism>
<dbReference type="AlphaFoldDB" id="A0A7S1V0Y1"/>
<sequence>MVGIGSSTSCPVTSLSAVAASSVASPSPVAVVAISPIYRLKYWVRLASSFASTRLNNRQTYHEQAHEHQVVERRIPFLDVVSVRRSVAYHHCLVLSSIQACFQRFQTKQTQQKLLMSLQLFESSGRASSCCYGGAKRGRRLSVHGVRISSWENKVPQEGHKKTRLTNVPCETRCHTPWIFITHKD</sequence>
<reference evidence="1" key="1">
    <citation type="submission" date="2021-01" db="EMBL/GenBank/DDBJ databases">
        <authorList>
            <person name="Corre E."/>
            <person name="Pelletier E."/>
            <person name="Niang G."/>
            <person name="Scheremetjew M."/>
            <person name="Finn R."/>
            <person name="Kale V."/>
            <person name="Holt S."/>
            <person name="Cochrane G."/>
            <person name="Meng A."/>
            <person name="Brown T."/>
            <person name="Cohen L."/>
        </authorList>
    </citation>
    <scope>NUCLEOTIDE SEQUENCE</scope>
    <source>
        <strain evidence="1">CCMP 410</strain>
    </source>
</reference>
<dbReference type="EMBL" id="HBGK01025693">
    <property type="protein sequence ID" value="CAD9284406.1"/>
    <property type="molecule type" value="Transcribed_RNA"/>
</dbReference>
<evidence type="ECO:0000313" key="1">
    <source>
        <dbReference type="EMBL" id="CAD9284406.1"/>
    </source>
</evidence>